<evidence type="ECO:0000256" key="7">
    <source>
        <dbReference type="ARBA" id="ARBA00023180"/>
    </source>
</evidence>
<dbReference type="EMBL" id="JADWDJ010000007">
    <property type="protein sequence ID" value="KAG5278283.1"/>
    <property type="molecule type" value="Genomic_DNA"/>
</dbReference>
<evidence type="ECO:0000256" key="5">
    <source>
        <dbReference type="ARBA" id="ARBA00022989"/>
    </source>
</evidence>
<accession>A0AAV6GSX5</accession>
<keyword evidence="5 8" id="KW-1133">Transmembrane helix</keyword>
<keyword evidence="4 8" id="KW-0812">Transmembrane</keyword>
<dbReference type="InterPro" id="IPR004031">
    <property type="entry name" value="PMP22/EMP/MP20/Claudin"/>
</dbReference>
<dbReference type="GO" id="GO:0005886">
    <property type="term" value="C:plasma membrane"/>
    <property type="evidence" value="ECO:0007669"/>
    <property type="project" value="TreeGrafter"/>
</dbReference>
<keyword evidence="10" id="KW-1185">Reference proteome</keyword>
<evidence type="ECO:0000313" key="10">
    <source>
        <dbReference type="Proteomes" id="UP000823561"/>
    </source>
</evidence>
<feature type="transmembrane region" description="Helical" evidence="8">
    <location>
        <begin position="116"/>
        <end position="137"/>
    </location>
</feature>
<proteinExistence type="inferred from homology"/>
<reference evidence="9" key="1">
    <citation type="submission" date="2020-10" db="EMBL/GenBank/DDBJ databases">
        <title>Chromosome-scale genome assembly of the Allis shad, Alosa alosa.</title>
        <authorList>
            <person name="Margot Z."/>
            <person name="Christophe K."/>
            <person name="Cabau C."/>
            <person name="Louis A."/>
            <person name="Berthelot C."/>
            <person name="Parey E."/>
            <person name="Roest Crollius H."/>
            <person name="Montfort J."/>
            <person name="Robinson-Rechavi M."/>
            <person name="Bucao C."/>
            <person name="Bouchez O."/>
            <person name="Gislard M."/>
            <person name="Lluch J."/>
            <person name="Milhes M."/>
            <person name="Lampietro C."/>
            <person name="Lopez Roques C."/>
            <person name="Donnadieu C."/>
            <person name="Braasch I."/>
            <person name="Desvignes T."/>
            <person name="Postlethwait J."/>
            <person name="Bobe J."/>
            <person name="Guiguen Y."/>
        </authorList>
    </citation>
    <scope>NUCLEOTIDE SEQUENCE</scope>
    <source>
        <strain evidence="9">M-15738</strain>
        <tissue evidence="9">Blood</tissue>
    </source>
</reference>
<feature type="transmembrane region" description="Helical" evidence="8">
    <location>
        <begin position="81"/>
        <end position="104"/>
    </location>
</feature>
<comment type="subcellular location">
    <subcellularLocation>
        <location evidence="1 8">Membrane</location>
        <topology evidence="1 8">Multi-pass membrane protein</topology>
    </subcellularLocation>
</comment>
<evidence type="ECO:0000256" key="6">
    <source>
        <dbReference type="ARBA" id="ARBA00023136"/>
    </source>
</evidence>
<comment type="similarity">
    <text evidence="2 8">Belongs to the PMP-22/EMP/MP20 family.</text>
</comment>
<keyword evidence="6 8" id="KW-0472">Membrane</keyword>
<dbReference type="Gene3D" id="1.20.140.150">
    <property type="match status" value="1"/>
</dbReference>
<dbReference type="PANTHER" id="PTHR10671:SF85">
    <property type="entry name" value="EPITHELIAL MEMBRANE PROTEIN 1"/>
    <property type="match status" value="1"/>
</dbReference>
<dbReference type="FunFam" id="1.20.140.150:FF:000026">
    <property type="entry name" value="Epithelial membrane protein 1"/>
    <property type="match status" value="1"/>
</dbReference>
<dbReference type="PANTHER" id="PTHR10671">
    <property type="entry name" value="EPITHELIAL MEMBRANE PROTEIN-RELATED"/>
    <property type="match status" value="1"/>
</dbReference>
<evidence type="ECO:0000256" key="3">
    <source>
        <dbReference type="ARBA" id="ARBA00013553"/>
    </source>
</evidence>
<dbReference type="Pfam" id="PF00822">
    <property type="entry name" value="PMP22_Claudin"/>
    <property type="match status" value="1"/>
</dbReference>
<evidence type="ECO:0000256" key="4">
    <source>
        <dbReference type="ARBA" id="ARBA00022692"/>
    </source>
</evidence>
<keyword evidence="7" id="KW-0325">Glycoprotein</keyword>
<feature type="transmembrane region" description="Helical" evidence="8">
    <location>
        <begin position="149"/>
        <end position="174"/>
    </location>
</feature>
<gene>
    <name evidence="9" type="ORF">AALO_G00097250</name>
</gene>
<organism evidence="9 10">
    <name type="scientific">Alosa alosa</name>
    <name type="common">allis shad</name>
    <dbReference type="NCBI Taxonomy" id="278164"/>
    <lineage>
        <taxon>Eukaryota</taxon>
        <taxon>Metazoa</taxon>
        <taxon>Chordata</taxon>
        <taxon>Craniata</taxon>
        <taxon>Vertebrata</taxon>
        <taxon>Euteleostomi</taxon>
        <taxon>Actinopterygii</taxon>
        <taxon>Neopterygii</taxon>
        <taxon>Teleostei</taxon>
        <taxon>Clupei</taxon>
        <taxon>Clupeiformes</taxon>
        <taxon>Clupeoidei</taxon>
        <taxon>Clupeidae</taxon>
        <taxon>Alosa</taxon>
    </lineage>
</organism>
<protein>
    <recommendedName>
        <fullName evidence="3">Epithelial membrane protein 1</fullName>
    </recommendedName>
</protein>
<dbReference type="PRINTS" id="PR01453">
    <property type="entry name" value="EPMEMFAMILY"/>
</dbReference>
<feature type="transmembrane region" description="Helical" evidence="8">
    <location>
        <begin position="21"/>
        <end position="41"/>
    </location>
</feature>
<dbReference type="InterPro" id="IPR004032">
    <property type="entry name" value="PMP22_EMP_MP20"/>
</dbReference>
<evidence type="ECO:0000256" key="2">
    <source>
        <dbReference type="ARBA" id="ARBA00006864"/>
    </source>
</evidence>
<dbReference type="Proteomes" id="UP000823561">
    <property type="component" value="Chromosome 7"/>
</dbReference>
<name>A0AAV6GSX5_9TELE</name>
<dbReference type="AlphaFoldDB" id="A0AAV6GSX5"/>
<comment type="caution">
    <text evidence="9">The sequence shown here is derived from an EMBL/GenBank/DDBJ whole genome shotgun (WGS) entry which is preliminary data.</text>
</comment>
<evidence type="ECO:0000313" key="9">
    <source>
        <dbReference type="EMBL" id="KAG5278283.1"/>
    </source>
</evidence>
<sequence>MNLTVWPWIAQGLRKMSMLKALAGICLLHVTAIVFLFIAVIDDAWWFTDSLYSDIWGRWVMEHNDEVWVYTDLPSSYRRDYLGAVQAFAVLACMFLVFSLFAFIYQIFMLGKGERFTLTGVLQLFACFCLMVCLSVYTDHFHQGEKDGWYGYSYVLAWLAWLLALLTGALYIVVRKNIE</sequence>
<evidence type="ECO:0000256" key="1">
    <source>
        <dbReference type="ARBA" id="ARBA00004141"/>
    </source>
</evidence>
<evidence type="ECO:0000256" key="8">
    <source>
        <dbReference type="RuleBase" id="RU363088"/>
    </source>
</evidence>
<dbReference type="InterPro" id="IPR050579">
    <property type="entry name" value="PMP-22/EMP/MP20-like"/>
</dbReference>